<evidence type="ECO:0000313" key="1">
    <source>
        <dbReference type="EMBL" id="ELP93741.1"/>
    </source>
</evidence>
<dbReference type="Proteomes" id="UP000014680">
    <property type="component" value="Unassembled WGS sequence"/>
</dbReference>
<dbReference type="PANTHER" id="PTHR45661">
    <property type="entry name" value="SURFACE ANTIGEN"/>
    <property type="match status" value="1"/>
</dbReference>
<dbReference type="EMBL" id="KB206257">
    <property type="protein sequence ID" value="ELP93741.1"/>
    <property type="molecule type" value="Genomic_DNA"/>
</dbReference>
<organism evidence="1 2">
    <name type="scientific">Entamoeba invadens IP1</name>
    <dbReference type="NCBI Taxonomy" id="370355"/>
    <lineage>
        <taxon>Eukaryota</taxon>
        <taxon>Amoebozoa</taxon>
        <taxon>Evosea</taxon>
        <taxon>Archamoebae</taxon>
        <taxon>Mastigamoebida</taxon>
        <taxon>Entamoebidae</taxon>
        <taxon>Entamoeba</taxon>
    </lineage>
</organism>
<evidence type="ECO:0008006" key="3">
    <source>
        <dbReference type="Google" id="ProtNLM"/>
    </source>
</evidence>
<dbReference type="InterPro" id="IPR032675">
    <property type="entry name" value="LRR_dom_sf"/>
</dbReference>
<accession>A0A0A1UD28</accession>
<dbReference type="InterPro" id="IPR026906">
    <property type="entry name" value="LRR_5"/>
</dbReference>
<dbReference type="SUPFAM" id="SSF52058">
    <property type="entry name" value="L domain-like"/>
    <property type="match status" value="2"/>
</dbReference>
<dbReference type="RefSeq" id="XP_004260512.1">
    <property type="nucleotide sequence ID" value="XM_004260464.1"/>
</dbReference>
<name>A0A0A1UD28_ENTIV</name>
<dbReference type="PANTHER" id="PTHR45661:SF3">
    <property type="entry name" value="IG-LIKE DOMAIN-CONTAINING PROTEIN"/>
    <property type="match status" value="1"/>
</dbReference>
<keyword evidence="2" id="KW-1185">Reference proteome</keyword>
<proteinExistence type="predicted"/>
<dbReference type="InterPro" id="IPR053139">
    <property type="entry name" value="Surface_bspA-like"/>
</dbReference>
<dbReference type="VEuPathDB" id="AmoebaDB:EIN_321640"/>
<dbReference type="GeneID" id="14892737"/>
<protein>
    <recommendedName>
        <fullName evidence="3">Leucine rich repeat containing protein BspA family protein</fullName>
    </recommendedName>
</protein>
<dbReference type="KEGG" id="eiv:EIN_321640"/>
<reference evidence="1 2" key="1">
    <citation type="submission" date="2012-10" db="EMBL/GenBank/DDBJ databases">
        <authorList>
            <person name="Zafar N."/>
            <person name="Inman J."/>
            <person name="Hall N."/>
            <person name="Lorenzi H."/>
            <person name="Caler E."/>
        </authorList>
    </citation>
    <scope>NUCLEOTIDE SEQUENCE [LARGE SCALE GENOMIC DNA]</scope>
    <source>
        <strain evidence="1 2">IP1</strain>
    </source>
</reference>
<dbReference type="AlphaFoldDB" id="A0A0A1UD28"/>
<evidence type="ECO:0000313" key="2">
    <source>
        <dbReference type="Proteomes" id="UP000014680"/>
    </source>
</evidence>
<sequence>MDLKVVYKHVKIDNEDFFTNSISDINEISKSVNIYSLSLLNNFTEITELSVPLHIKKLKTSVFDNNTNLVSVNLHNNIRKIPTRCFFNCGNLKQIDLPPTLTKIGDSAFSQCGIESLKIPDSVSFLGESAFQNCTELEHLTFSKSLFIIPNGCCDGCHVLSDVVLPENLLEICSRAFQQNYNLDVDIPKSVTKIEQDAFYECLGNIYLDVGPECKIEKDSPWDIDVLFGTYNYNKECNHVIFAEDLHIKVNFTPFKKDKYIKVIDFGNLTTKKLNWSCSGIQNLEKVYMSPLVTKFKGMMFKNCVKLKHIFGMENVVKIRFECFNNCVALEELVINKSAKIETNCFVNCTSLTKLEIPNYERKVEFLVTQEDQKVIEQFNYVCTQISVCFDANNCKSKLVEFTTNPNINTKQDAFF</sequence>
<dbReference type="Pfam" id="PF13306">
    <property type="entry name" value="LRR_5"/>
    <property type="match status" value="2"/>
</dbReference>
<gene>
    <name evidence="1" type="ORF">EIN_321640</name>
</gene>
<dbReference type="Gene3D" id="3.80.10.10">
    <property type="entry name" value="Ribonuclease Inhibitor"/>
    <property type="match status" value="2"/>
</dbReference>